<dbReference type="GeneID" id="107223155"/>
<feature type="region of interest" description="Disordered" evidence="1">
    <location>
        <begin position="1"/>
        <end position="20"/>
    </location>
</feature>
<feature type="region of interest" description="Disordered" evidence="1">
    <location>
        <begin position="36"/>
        <end position="68"/>
    </location>
</feature>
<proteinExistence type="predicted"/>
<accession>A0A6J0BV47</accession>
<feature type="compositionally biased region" description="Polar residues" evidence="1">
    <location>
        <begin position="126"/>
        <end position="136"/>
    </location>
</feature>
<sequence>MDSSPSIGGSPSGPGDLEMAEDYAYACQRAELLGLPLPSQEEWTKSRQATESTKEEIEDSIVEDATMKDESLQRVGGGLDELNSILSATQKKLNRFKTVCGSLGAMLKVRVGSRSSTPDHAPLQPNPDSSKGLSDTLTADETISVECTVDETVEKIGAGARRHDINDKIESHVDKLDLLISKAENAQYSMQHQTKQMKKFLK</sequence>
<dbReference type="AlphaFoldDB" id="A0A6J0BV47"/>
<feature type="compositionally biased region" description="Low complexity" evidence="1">
    <location>
        <begin position="1"/>
        <end position="15"/>
    </location>
</feature>
<dbReference type="Proteomes" id="UP000829291">
    <property type="component" value="Chromosome 3"/>
</dbReference>
<gene>
    <name evidence="3" type="primary">LOC107223155</name>
</gene>
<keyword evidence="2" id="KW-1185">Reference proteome</keyword>
<evidence type="ECO:0000313" key="2">
    <source>
        <dbReference type="Proteomes" id="UP000829291"/>
    </source>
</evidence>
<reference evidence="3" key="1">
    <citation type="submission" date="2025-08" db="UniProtKB">
        <authorList>
            <consortium name="RefSeq"/>
        </authorList>
    </citation>
    <scope>IDENTIFICATION</scope>
    <source>
        <tissue evidence="3">Thorax and Abdomen</tissue>
    </source>
</reference>
<evidence type="ECO:0000313" key="3">
    <source>
        <dbReference type="RefSeq" id="XP_015518239.2"/>
    </source>
</evidence>
<protein>
    <submittedName>
        <fullName evidence="3">Uncharacterized protein LOC107223155</fullName>
    </submittedName>
</protein>
<organism evidence="3">
    <name type="scientific">Neodiprion lecontei</name>
    <name type="common">Redheaded pine sawfly</name>
    <dbReference type="NCBI Taxonomy" id="441921"/>
    <lineage>
        <taxon>Eukaryota</taxon>
        <taxon>Metazoa</taxon>
        <taxon>Ecdysozoa</taxon>
        <taxon>Arthropoda</taxon>
        <taxon>Hexapoda</taxon>
        <taxon>Insecta</taxon>
        <taxon>Pterygota</taxon>
        <taxon>Neoptera</taxon>
        <taxon>Endopterygota</taxon>
        <taxon>Hymenoptera</taxon>
        <taxon>Tenthredinoidea</taxon>
        <taxon>Diprionidae</taxon>
        <taxon>Diprioninae</taxon>
        <taxon>Neodiprion</taxon>
    </lineage>
</organism>
<dbReference type="InParanoid" id="A0A6J0BV47"/>
<dbReference type="KEGG" id="nlo:107223155"/>
<dbReference type="OrthoDB" id="8192965at2759"/>
<evidence type="ECO:0000256" key="1">
    <source>
        <dbReference type="SAM" id="MobiDB-lite"/>
    </source>
</evidence>
<dbReference type="RefSeq" id="XP_015518239.2">
    <property type="nucleotide sequence ID" value="XM_015662753.2"/>
</dbReference>
<name>A0A6J0BV47_NEOLC</name>
<dbReference type="FunCoup" id="A0A6J0BV47">
    <property type="interactions" value="3"/>
</dbReference>
<feature type="region of interest" description="Disordered" evidence="1">
    <location>
        <begin position="112"/>
        <end position="136"/>
    </location>
</feature>